<dbReference type="Proteomes" id="UP001279012">
    <property type="component" value="Unassembled WGS sequence"/>
</dbReference>
<dbReference type="AlphaFoldDB" id="A0AAW9EDF3"/>
<reference evidence="1" key="1">
    <citation type="submission" date="2023-11" db="EMBL/GenBank/DDBJ databases">
        <title>Detection of rare carbapenemases in Enterobacterales - comparison of two colorimetric and two CIM-based carbapenemase assays.</title>
        <authorList>
            <person name="Schaffarczyk L."/>
            <person name="Noster J."/>
            <person name="Stelzer Y."/>
            <person name="Sattler J."/>
            <person name="Gatermann S."/>
            <person name="Hamprecht A."/>
        </authorList>
    </citation>
    <scope>NUCLEOTIDE SEQUENCE</scope>
    <source>
        <strain evidence="1">CIM-Cont-037</strain>
    </source>
</reference>
<proteinExistence type="predicted"/>
<organism evidence="1 2">
    <name type="scientific">Klebsiella aerogenes</name>
    <name type="common">Enterobacter aerogenes</name>
    <dbReference type="NCBI Taxonomy" id="548"/>
    <lineage>
        <taxon>Bacteria</taxon>
        <taxon>Pseudomonadati</taxon>
        <taxon>Pseudomonadota</taxon>
        <taxon>Gammaproteobacteria</taxon>
        <taxon>Enterobacterales</taxon>
        <taxon>Enterobacteriaceae</taxon>
        <taxon>Klebsiella/Raoultella group</taxon>
        <taxon>Klebsiella</taxon>
    </lineage>
</organism>
<evidence type="ECO:0000313" key="1">
    <source>
        <dbReference type="EMBL" id="MDX7018937.1"/>
    </source>
</evidence>
<gene>
    <name evidence="1" type="ORF">SJ059_31410</name>
</gene>
<accession>A0AAW9EDF3</accession>
<comment type="caution">
    <text evidence="1">The sequence shown here is derived from an EMBL/GenBank/DDBJ whole genome shotgun (WGS) entry which is preliminary data.</text>
</comment>
<protein>
    <submittedName>
        <fullName evidence="1">EAL domain-containing protein</fullName>
    </submittedName>
</protein>
<feature type="non-terminal residue" evidence="1">
    <location>
        <position position="1"/>
    </location>
</feature>
<dbReference type="EMBL" id="JAWZZT010001495">
    <property type="protein sequence ID" value="MDX7018937.1"/>
    <property type="molecule type" value="Genomic_DNA"/>
</dbReference>
<evidence type="ECO:0000313" key="2">
    <source>
        <dbReference type="Proteomes" id="UP001279012"/>
    </source>
</evidence>
<name>A0AAW9EDF3_KLEAE</name>
<sequence length="27" mass="3007">VWAMQGALYPSVTFTEVDTLLLPTLCH</sequence>